<organism evidence="2 3">
    <name type="scientific">Anoxybacillus kestanbolensis</name>
    <dbReference type="NCBI Taxonomy" id="227476"/>
    <lineage>
        <taxon>Bacteria</taxon>
        <taxon>Bacillati</taxon>
        <taxon>Bacillota</taxon>
        <taxon>Bacilli</taxon>
        <taxon>Bacillales</taxon>
        <taxon>Anoxybacillaceae</taxon>
        <taxon>Anoxybacillus</taxon>
    </lineage>
</organism>
<name>A0A1V3FTU4_9BACL</name>
<evidence type="ECO:0000313" key="3">
    <source>
        <dbReference type="Proteomes" id="UP000188458"/>
    </source>
</evidence>
<keyword evidence="1" id="KW-0812">Transmembrane</keyword>
<dbReference type="RefSeq" id="WP_077428492.1">
    <property type="nucleotide sequence ID" value="NZ_MQAD01000005.1"/>
</dbReference>
<evidence type="ECO:0000256" key="1">
    <source>
        <dbReference type="SAM" id="Phobius"/>
    </source>
</evidence>
<sequence>MHNKKALLFAFFLIPVPFIFHFYEYGRYMERKGAPFLLFGFLLAILLGGVIAVKINILLVSLLNSINLVLSLVLATVFIPDNPSWFTVVGRNGAVVFIWSIYLAGQMFIKGILHVVRQ</sequence>
<gene>
    <name evidence="2" type="ORF">BO219_04050</name>
</gene>
<proteinExistence type="predicted"/>
<accession>A0A1V3FTU4</accession>
<protein>
    <submittedName>
        <fullName evidence="2">Uncharacterized protein</fullName>
    </submittedName>
</protein>
<reference evidence="3" key="1">
    <citation type="submission" date="2016-11" db="EMBL/GenBank/DDBJ databases">
        <title>Draft genome sequence of Anoxybacillus sp. strain 103 isolated from the Qarvajar hot spring in Nagorno-Karabach.</title>
        <authorList>
            <person name="Hovhannisyan P."/>
            <person name="Panosyan H."/>
            <person name="Birkeland N.-K."/>
        </authorList>
    </citation>
    <scope>NUCLEOTIDE SEQUENCE [LARGE SCALE GENOMIC DNA]</scope>
    <source>
        <strain evidence="3">103</strain>
    </source>
</reference>
<dbReference type="EMBL" id="MQAD01000005">
    <property type="protein sequence ID" value="OOE04580.1"/>
    <property type="molecule type" value="Genomic_DNA"/>
</dbReference>
<keyword evidence="1" id="KW-0472">Membrane</keyword>
<keyword evidence="3" id="KW-1185">Reference proteome</keyword>
<feature type="transmembrane region" description="Helical" evidence="1">
    <location>
        <begin position="58"/>
        <end position="79"/>
    </location>
</feature>
<evidence type="ECO:0000313" key="2">
    <source>
        <dbReference type="EMBL" id="OOE04580.1"/>
    </source>
</evidence>
<dbReference type="Proteomes" id="UP000188458">
    <property type="component" value="Unassembled WGS sequence"/>
</dbReference>
<feature type="transmembrane region" description="Helical" evidence="1">
    <location>
        <begin position="35"/>
        <end position="53"/>
    </location>
</feature>
<dbReference type="AlphaFoldDB" id="A0A1V3FTU4"/>
<comment type="caution">
    <text evidence="2">The sequence shown here is derived from an EMBL/GenBank/DDBJ whole genome shotgun (WGS) entry which is preliminary data.</text>
</comment>
<keyword evidence="1" id="KW-1133">Transmembrane helix</keyword>
<feature type="transmembrane region" description="Helical" evidence="1">
    <location>
        <begin position="7"/>
        <end position="23"/>
    </location>
</feature>